<organism evidence="6 7">
    <name type="scientific">Planoprotostelium fungivorum</name>
    <dbReference type="NCBI Taxonomy" id="1890364"/>
    <lineage>
        <taxon>Eukaryota</taxon>
        <taxon>Amoebozoa</taxon>
        <taxon>Evosea</taxon>
        <taxon>Variosea</taxon>
        <taxon>Cavosteliida</taxon>
        <taxon>Cavosteliaceae</taxon>
        <taxon>Planoprotostelium</taxon>
    </lineage>
</organism>
<dbReference type="GO" id="GO:0003735">
    <property type="term" value="F:structural constituent of ribosome"/>
    <property type="evidence" value="ECO:0007669"/>
    <property type="project" value="InterPro"/>
</dbReference>
<dbReference type="EMBL" id="MDYQ01000021">
    <property type="protein sequence ID" value="PRP87332.1"/>
    <property type="molecule type" value="Genomic_DNA"/>
</dbReference>
<dbReference type="InterPro" id="IPR002136">
    <property type="entry name" value="Ribosomal_uL4"/>
</dbReference>
<feature type="region of interest" description="Disordered" evidence="5">
    <location>
        <begin position="199"/>
        <end position="249"/>
    </location>
</feature>
<reference evidence="6 7" key="1">
    <citation type="journal article" date="2018" name="Genome Biol. Evol.">
        <title>Multiple Roots of Fruiting Body Formation in Amoebozoa.</title>
        <authorList>
            <person name="Hillmann F."/>
            <person name="Forbes G."/>
            <person name="Novohradska S."/>
            <person name="Ferling I."/>
            <person name="Riege K."/>
            <person name="Groth M."/>
            <person name="Westermann M."/>
            <person name="Marz M."/>
            <person name="Spaller T."/>
            <person name="Winckler T."/>
            <person name="Schaap P."/>
            <person name="Glockner G."/>
        </authorList>
    </citation>
    <scope>NUCLEOTIDE SEQUENCE [LARGE SCALE GENOMIC DNA]</scope>
    <source>
        <strain evidence="6 7">Jena</strain>
    </source>
</reference>
<dbReference type="OrthoDB" id="275876at2759"/>
<evidence type="ECO:0000256" key="4">
    <source>
        <dbReference type="ARBA" id="ARBA00040565"/>
    </source>
</evidence>
<dbReference type="InterPro" id="IPR013005">
    <property type="entry name" value="Ribosomal_uL4-like"/>
</dbReference>
<dbReference type="InterPro" id="IPR023574">
    <property type="entry name" value="Ribosomal_uL4_dom_sf"/>
</dbReference>
<dbReference type="HAMAP" id="MF_01328_B">
    <property type="entry name" value="Ribosomal_uL4_B"/>
    <property type="match status" value="1"/>
</dbReference>
<comment type="caution">
    <text evidence="6">The sequence shown here is derived from an EMBL/GenBank/DDBJ whole genome shotgun (WGS) entry which is preliminary data.</text>
</comment>
<gene>
    <name evidence="6" type="ORF">PROFUN_01594</name>
</gene>
<dbReference type="PANTHER" id="PTHR10746">
    <property type="entry name" value="50S RIBOSOMAL PROTEIN L4"/>
    <property type="match status" value="1"/>
</dbReference>
<evidence type="ECO:0000313" key="6">
    <source>
        <dbReference type="EMBL" id="PRP87332.1"/>
    </source>
</evidence>
<accession>A0A2P6NTN9</accession>
<keyword evidence="2 6" id="KW-0689">Ribosomal protein</keyword>
<evidence type="ECO:0000313" key="7">
    <source>
        <dbReference type="Proteomes" id="UP000241769"/>
    </source>
</evidence>
<evidence type="ECO:0000256" key="1">
    <source>
        <dbReference type="ARBA" id="ARBA00010528"/>
    </source>
</evidence>
<name>A0A2P6NTN9_9EUKA</name>
<comment type="similarity">
    <text evidence="1">Belongs to the universal ribosomal protein uL4 family.</text>
</comment>
<dbReference type="AlphaFoldDB" id="A0A2P6NTN9"/>
<dbReference type="PANTHER" id="PTHR10746:SF6">
    <property type="entry name" value="LARGE RIBOSOMAL SUBUNIT PROTEIN UL4M"/>
    <property type="match status" value="1"/>
</dbReference>
<dbReference type="GO" id="GO:0006412">
    <property type="term" value="P:translation"/>
    <property type="evidence" value="ECO:0007669"/>
    <property type="project" value="InterPro"/>
</dbReference>
<evidence type="ECO:0000256" key="5">
    <source>
        <dbReference type="SAM" id="MobiDB-lite"/>
    </source>
</evidence>
<dbReference type="GO" id="GO:0005840">
    <property type="term" value="C:ribosome"/>
    <property type="evidence" value="ECO:0007669"/>
    <property type="project" value="UniProtKB-KW"/>
</dbReference>
<dbReference type="GO" id="GO:1990904">
    <property type="term" value="C:ribonucleoprotein complex"/>
    <property type="evidence" value="ECO:0007669"/>
    <property type="project" value="UniProtKB-KW"/>
</dbReference>
<sequence length="366" mass="42010">MPSAGRRRRAIDGVDGCEGDPLKTLKRFCWNHISENHLNAIRMMNAGRQTVYASLLRGNNRLQQTSVRSPIQLQQWRPVRSIHRDSPGAPAIERVPTQVVSLQNGKTFNLKHPYLHLREKPQIQRGNQWDRTEEELTAIQDRIAAFPSRLIINPFEEPLEHNVFGLIDKISREPVQLDRLVFDQPLRVDILHRSTRRYLAGQRQGTHSAKRRDEVSGGGRKPRPQKGGGTSRQGSIRSPQWRHGGVVFPPKPRDYSFDLPKGVERLAMKIALSAKLKTGHLVIVENFDAIEHKTKTLVELQKQWGWRKPLYVTAGEVPANLEKASRSLDCEKTSQENLIVYKMLTHDFVVIERRAIMDLQERLLQQ</sequence>
<dbReference type="Pfam" id="PF00573">
    <property type="entry name" value="Ribosomal_L4"/>
    <property type="match status" value="1"/>
</dbReference>
<keyword evidence="7" id="KW-1185">Reference proteome</keyword>
<evidence type="ECO:0000256" key="2">
    <source>
        <dbReference type="ARBA" id="ARBA00022980"/>
    </source>
</evidence>
<dbReference type="SUPFAM" id="SSF52166">
    <property type="entry name" value="Ribosomal protein L4"/>
    <property type="match status" value="1"/>
</dbReference>
<dbReference type="InParanoid" id="A0A2P6NTN9"/>
<dbReference type="Proteomes" id="UP000241769">
    <property type="component" value="Unassembled WGS sequence"/>
</dbReference>
<proteinExistence type="inferred from homology"/>
<dbReference type="FunCoup" id="A0A2P6NTN9">
    <property type="interactions" value="232"/>
</dbReference>
<dbReference type="Gene3D" id="3.40.1370.10">
    <property type="match status" value="1"/>
</dbReference>
<dbReference type="NCBIfam" id="TIGR03953">
    <property type="entry name" value="rplD_bact"/>
    <property type="match status" value="1"/>
</dbReference>
<keyword evidence="3" id="KW-0687">Ribonucleoprotein</keyword>
<dbReference type="STRING" id="1890364.A0A2P6NTN9"/>
<evidence type="ECO:0000256" key="3">
    <source>
        <dbReference type="ARBA" id="ARBA00023274"/>
    </source>
</evidence>
<protein>
    <recommendedName>
        <fullName evidence="4">Large ribosomal subunit protein uL4m</fullName>
    </recommendedName>
</protein>